<evidence type="ECO:0000259" key="8">
    <source>
        <dbReference type="Pfam" id="PF01416"/>
    </source>
</evidence>
<comment type="caution">
    <text evidence="4">Lacks conserved residue(s) required for the propagation of feature annotation.</text>
</comment>
<evidence type="ECO:0000256" key="7">
    <source>
        <dbReference type="RuleBase" id="RU003792"/>
    </source>
</evidence>
<keyword evidence="2 4" id="KW-0819">tRNA processing</keyword>
<dbReference type="GO" id="GO:0003723">
    <property type="term" value="F:RNA binding"/>
    <property type="evidence" value="ECO:0007669"/>
    <property type="project" value="InterPro"/>
</dbReference>
<name>A0A926DJF7_9FIRM</name>
<feature type="domain" description="Pseudouridine synthase I TruA alpha/beta" evidence="8">
    <location>
        <begin position="8"/>
        <end position="101"/>
    </location>
</feature>
<dbReference type="GO" id="GO:0160147">
    <property type="term" value="F:tRNA pseudouridine(38-40) synthase activity"/>
    <property type="evidence" value="ECO:0007669"/>
    <property type="project" value="UniProtKB-EC"/>
</dbReference>
<dbReference type="PIRSF" id="PIRSF001430">
    <property type="entry name" value="tRNA_psdUrid_synth"/>
    <property type="match status" value="1"/>
</dbReference>
<dbReference type="InterPro" id="IPR020097">
    <property type="entry name" value="PsdUridine_synth_TruA_a/b_dom"/>
</dbReference>
<dbReference type="InterPro" id="IPR020094">
    <property type="entry name" value="TruA/RsuA/RluB/E/F_N"/>
</dbReference>
<gene>
    <name evidence="4 9" type="primary">truA</name>
    <name evidence="9" type="ORF">H8693_07965</name>
</gene>
<dbReference type="Gene3D" id="3.30.70.580">
    <property type="entry name" value="Pseudouridine synthase I, catalytic domain, N-terminal subdomain"/>
    <property type="match status" value="1"/>
</dbReference>
<evidence type="ECO:0000256" key="4">
    <source>
        <dbReference type="HAMAP-Rule" id="MF_00171"/>
    </source>
</evidence>
<evidence type="ECO:0000256" key="6">
    <source>
        <dbReference type="PIRSR" id="PIRSR001430-2"/>
    </source>
</evidence>
<dbReference type="SUPFAM" id="SSF55120">
    <property type="entry name" value="Pseudouridine synthase"/>
    <property type="match status" value="1"/>
</dbReference>
<feature type="domain" description="Pseudouridine synthase I TruA alpha/beta" evidence="8">
    <location>
        <begin position="142"/>
        <end position="244"/>
    </location>
</feature>
<evidence type="ECO:0000256" key="3">
    <source>
        <dbReference type="ARBA" id="ARBA00023235"/>
    </source>
</evidence>
<dbReference type="InterPro" id="IPR020095">
    <property type="entry name" value="PsdUridine_synth_TruA_C"/>
</dbReference>
<dbReference type="PANTHER" id="PTHR11142:SF0">
    <property type="entry name" value="TRNA PSEUDOURIDINE SYNTHASE-LIKE 1"/>
    <property type="match status" value="1"/>
</dbReference>
<evidence type="ECO:0000256" key="5">
    <source>
        <dbReference type="PIRSR" id="PIRSR001430-1"/>
    </source>
</evidence>
<keyword evidence="3 4" id="KW-0413">Isomerase</keyword>
<dbReference type="EMBL" id="JACRSS010000003">
    <property type="protein sequence ID" value="MBC8538869.1"/>
    <property type="molecule type" value="Genomic_DNA"/>
</dbReference>
<keyword evidence="10" id="KW-1185">Reference proteome</keyword>
<evidence type="ECO:0000313" key="10">
    <source>
        <dbReference type="Proteomes" id="UP000617951"/>
    </source>
</evidence>
<dbReference type="CDD" id="cd02570">
    <property type="entry name" value="PseudoU_synth_EcTruA"/>
    <property type="match status" value="1"/>
</dbReference>
<dbReference type="RefSeq" id="WP_249280536.1">
    <property type="nucleotide sequence ID" value="NZ_JACRSS010000003.1"/>
</dbReference>
<protein>
    <recommendedName>
        <fullName evidence="4">tRNA pseudouridine synthase A</fullName>
        <ecNumber evidence="4">5.4.99.12</ecNumber>
    </recommendedName>
    <alternativeName>
        <fullName evidence="4">tRNA pseudouridine(38-40) synthase</fullName>
    </alternativeName>
    <alternativeName>
        <fullName evidence="4">tRNA pseudouridylate synthase I</fullName>
    </alternativeName>
    <alternativeName>
        <fullName evidence="4">tRNA-uridine isomerase I</fullName>
    </alternativeName>
</protein>
<evidence type="ECO:0000256" key="2">
    <source>
        <dbReference type="ARBA" id="ARBA00022694"/>
    </source>
</evidence>
<comment type="function">
    <text evidence="4">Formation of pseudouridine at positions 38, 39 and 40 in the anticodon stem and loop of transfer RNAs.</text>
</comment>
<dbReference type="EC" id="5.4.99.12" evidence="4"/>
<comment type="caution">
    <text evidence="9">The sequence shown here is derived from an EMBL/GenBank/DDBJ whole genome shotgun (WGS) entry which is preliminary data.</text>
</comment>
<comment type="catalytic activity">
    <reaction evidence="4 7">
        <text>uridine(38/39/40) in tRNA = pseudouridine(38/39/40) in tRNA</text>
        <dbReference type="Rhea" id="RHEA:22376"/>
        <dbReference type="Rhea" id="RHEA-COMP:10085"/>
        <dbReference type="Rhea" id="RHEA-COMP:10087"/>
        <dbReference type="ChEBI" id="CHEBI:65314"/>
        <dbReference type="ChEBI" id="CHEBI:65315"/>
        <dbReference type="EC" id="5.4.99.12"/>
    </reaction>
</comment>
<dbReference type="Gene3D" id="3.30.70.660">
    <property type="entry name" value="Pseudouridine synthase I, catalytic domain, C-terminal subdomain"/>
    <property type="match status" value="1"/>
</dbReference>
<comment type="similarity">
    <text evidence="1 4 7">Belongs to the tRNA pseudouridine synthase TruA family.</text>
</comment>
<evidence type="ECO:0000313" key="9">
    <source>
        <dbReference type="EMBL" id="MBC8538869.1"/>
    </source>
</evidence>
<dbReference type="HAMAP" id="MF_00171">
    <property type="entry name" value="TruA"/>
    <property type="match status" value="1"/>
</dbReference>
<dbReference type="Proteomes" id="UP000617951">
    <property type="component" value="Unassembled WGS sequence"/>
</dbReference>
<organism evidence="9 10">
    <name type="scientific">Guopingia tenuis</name>
    <dbReference type="NCBI Taxonomy" id="2763656"/>
    <lineage>
        <taxon>Bacteria</taxon>
        <taxon>Bacillati</taxon>
        <taxon>Bacillota</taxon>
        <taxon>Clostridia</taxon>
        <taxon>Christensenellales</taxon>
        <taxon>Christensenellaceae</taxon>
        <taxon>Guopingia</taxon>
    </lineage>
</organism>
<dbReference type="InterPro" id="IPR020103">
    <property type="entry name" value="PsdUridine_synth_cat_dom_sf"/>
</dbReference>
<dbReference type="PANTHER" id="PTHR11142">
    <property type="entry name" value="PSEUDOURIDYLATE SYNTHASE"/>
    <property type="match status" value="1"/>
</dbReference>
<feature type="active site" description="Nucleophile" evidence="4 5">
    <location>
        <position position="51"/>
    </location>
</feature>
<accession>A0A926DJF7</accession>
<feature type="binding site" evidence="4 6">
    <location>
        <position position="109"/>
    </location>
    <ligand>
        <name>substrate</name>
    </ligand>
</feature>
<proteinExistence type="inferred from homology"/>
<evidence type="ECO:0000256" key="1">
    <source>
        <dbReference type="ARBA" id="ARBA00009375"/>
    </source>
</evidence>
<dbReference type="GO" id="GO:0031119">
    <property type="term" value="P:tRNA pseudouridine synthesis"/>
    <property type="evidence" value="ECO:0007669"/>
    <property type="project" value="UniProtKB-UniRule"/>
</dbReference>
<dbReference type="InterPro" id="IPR001406">
    <property type="entry name" value="PsdUridine_synth_TruA"/>
</dbReference>
<reference evidence="9" key="1">
    <citation type="submission" date="2020-08" db="EMBL/GenBank/DDBJ databases">
        <title>Genome public.</title>
        <authorList>
            <person name="Liu C."/>
            <person name="Sun Q."/>
        </authorList>
    </citation>
    <scope>NUCLEOTIDE SEQUENCE</scope>
    <source>
        <strain evidence="9">NSJ-63</strain>
    </source>
</reference>
<dbReference type="AlphaFoldDB" id="A0A926DJF7"/>
<comment type="subunit">
    <text evidence="4">Homodimer.</text>
</comment>
<dbReference type="Pfam" id="PF01416">
    <property type="entry name" value="PseudoU_synth_1"/>
    <property type="match status" value="2"/>
</dbReference>
<sequence length="247" mass="27299">MRILLILEYDGTNYAGWQIQKNAVTVQEAVETAIFEALGQRCRVTGAGRTDAGVHARGQCAQFDIQSHIPPEKFSYVLNLVLPPDIRVRESRAVSGDFHVRKGARMKHYRYTIYNAPHASAIDRFTTAHVRQDLDAEKMKIAAQYLVGTHDFAAFRAAGSDIVGTVRTIYSIDITRIDENIYIDVKGNGFLYNMVRIIAGTLIDVGKGRTSPSAIPGILESRDRTRAGATAPAQGLCMMGVYYDSMP</sequence>
<dbReference type="FunFam" id="3.30.70.580:FF:000001">
    <property type="entry name" value="tRNA pseudouridine synthase A"/>
    <property type="match status" value="1"/>
</dbReference>
<dbReference type="NCBIfam" id="TIGR00071">
    <property type="entry name" value="hisT_truA"/>
    <property type="match status" value="1"/>
</dbReference>